<dbReference type="Pfam" id="PF00941">
    <property type="entry name" value="FAD_binding_5"/>
    <property type="match status" value="1"/>
</dbReference>
<dbReference type="Gene3D" id="3.30.43.10">
    <property type="entry name" value="Uridine Diphospho-n-acetylenolpyruvylglucosamine Reductase, domain 2"/>
    <property type="match status" value="1"/>
</dbReference>
<sequence length="50" mass="5421">MKTFDYVRATSPEHAAELFAARPGARYLGGGTNLVDLMKLGVERPDALVD</sequence>
<dbReference type="PANTHER" id="PTHR42659">
    <property type="entry name" value="XANTHINE DEHYDROGENASE SUBUNIT C-RELATED"/>
    <property type="match status" value="1"/>
</dbReference>
<dbReference type="InterPro" id="IPR016167">
    <property type="entry name" value="FAD-bd_PCMH_sub1"/>
</dbReference>
<keyword evidence="1" id="KW-0560">Oxidoreductase</keyword>
<name>D6XBC5_STRX2</name>
<evidence type="ECO:0000313" key="3">
    <source>
        <dbReference type="EMBL" id="EFH29074.1"/>
    </source>
</evidence>
<dbReference type="AlphaFoldDB" id="D6XBC5"/>
<dbReference type="InterPro" id="IPR051312">
    <property type="entry name" value="Diverse_Substr_Oxidored"/>
</dbReference>
<dbReference type="PANTHER" id="PTHR42659:SF1">
    <property type="entry name" value="OXIDOREDUCTASE"/>
    <property type="match status" value="1"/>
</dbReference>
<dbReference type="eggNOG" id="COG1319">
    <property type="taxonomic scope" value="Bacteria"/>
</dbReference>
<accession>D6XBC5</accession>
<keyword evidence="4" id="KW-1185">Reference proteome</keyword>
<organism evidence="3 4">
    <name type="scientific">Streptomyces sviceus (strain ATCC 29083 / DSM 924 / JCM 4929 / NBRC 13980 / NCIMB 11184 / NRRL 5439 / UC 5370)</name>
    <dbReference type="NCBI Taxonomy" id="463191"/>
    <lineage>
        <taxon>Bacteria</taxon>
        <taxon>Bacillati</taxon>
        <taxon>Actinomycetota</taxon>
        <taxon>Actinomycetes</taxon>
        <taxon>Kitasatosporales</taxon>
        <taxon>Streptomycetaceae</taxon>
        <taxon>Streptomyces</taxon>
    </lineage>
</organism>
<evidence type="ECO:0000259" key="2">
    <source>
        <dbReference type="Pfam" id="PF00941"/>
    </source>
</evidence>
<dbReference type="SUPFAM" id="SSF56176">
    <property type="entry name" value="FAD-binding/transporter-associated domain-like"/>
    <property type="match status" value="1"/>
</dbReference>
<gene>
    <name evidence="3" type="ORF">SSEG_11337</name>
</gene>
<dbReference type="InterPro" id="IPR002346">
    <property type="entry name" value="Mopterin_DH_FAD-bd"/>
</dbReference>
<dbReference type="GO" id="GO:0016491">
    <property type="term" value="F:oxidoreductase activity"/>
    <property type="evidence" value="ECO:0007669"/>
    <property type="project" value="UniProtKB-KW"/>
</dbReference>
<dbReference type="HOGENOM" id="CLU_058050_6_2_11"/>
<dbReference type="RefSeq" id="WP_007386724.1">
    <property type="nucleotide sequence ID" value="NZ_CM000951.1"/>
</dbReference>
<dbReference type="InterPro" id="IPR036318">
    <property type="entry name" value="FAD-bd_PCMH-like_sf"/>
</dbReference>
<proteinExistence type="predicted"/>
<reference evidence="3" key="1">
    <citation type="submission" date="2009-10" db="EMBL/GenBank/DDBJ databases">
        <title>The genome sequence of Streptomyces sviceus strain ATCC 29083.</title>
        <authorList>
            <consortium name="The Broad Institute Genome Sequencing Platform"/>
            <consortium name="Broad Institute Microbial Sequencing Center"/>
            <person name="Fischbach M."/>
            <person name="Godfrey P."/>
            <person name="Ward D."/>
            <person name="Young S."/>
            <person name="Zeng Q."/>
            <person name="Koehrsen M."/>
            <person name="Alvarado L."/>
            <person name="Berlin A.M."/>
            <person name="Bochicchio J."/>
            <person name="Borenstein D."/>
            <person name="Chapman S.B."/>
            <person name="Chen Z."/>
            <person name="Engels R."/>
            <person name="Freedman E."/>
            <person name="Gellesch M."/>
            <person name="Goldberg J."/>
            <person name="Griggs A."/>
            <person name="Gujja S."/>
            <person name="Heilman E.R."/>
            <person name="Heiman D.I."/>
            <person name="Hepburn T.A."/>
            <person name="Howarth C."/>
            <person name="Jen D."/>
            <person name="Larson L."/>
            <person name="Lewis B."/>
            <person name="Mehta T."/>
            <person name="Park D."/>
            <person name="Pearson M."/>
            <person name="Richards J."/>
            <person name="Roberts A."/>
            <person name="Saif S."/>
            <person name="Shea T.D."/>
            <person name="Shenoy N."/>
            <person name="Sisk P."/>
            <person name="Stolte C."/>
            <person name="Sykes S.N."/>
            <person name="Thomson T."/>
            <person name="Walk T."/>
            <person name="White J."/>
            <person name="Yandava C."/>
            <person name="Straight P."/>
            <person name="Clardy J."/>
            <person name="Hung D."/>
            <person name="Kolter R."/>
            <person name="Mekalanos J."/>
            <person name="Walker S."/>
            <person name="Walsh C.T."/>
            <person name="Wieland-Brown L.C."/>
            <person name="Haas B."/>
            <person name="Nusbaum C."/>
            <person name="Birren B."/>
        </authorList>
    </citation>
    <scope>NUCLEOTIDE SEQUENCE [LARGE SCALE GENOMIC DNA]</scope>
    <source>
        <strain evidence="3">ATCC 29083</strain>
    </source>
</reference>
<feature type="non-terminal residue" evidence="3">
    <location>
        <position position="50"/>
    </location>
</feature>
<feature type="domain" description="Molybdopterin dehydrogenase FAD-binding" evidence="2">
    <location>
        <begin position="3"/>
        <end position="50"/>
    </location>
</feature>
<dbReference type="Proteomes" id="UP000002785">
    <property type="component" value="Chromosome"/>
</dbReference>
<dbReference type="GO" id="GO:0050660">
    <property type="term" value="F:flavin adenine dinucleotide binding"/>
    <property type="evidence" value="ECO:0007669"/>
    <property type="project" value="InterPro"/>
</dbReference>
<protein>
    <submittedName>
        <fullName evidence="3">Oxidoreductase</fullName>
    </submittedName>
</protein>
<evidence type="ECO:0000256" key="1">
    <source>
        <dbReference type="ARBA" id="ARBA00023002"/>
    </source>
</evidence>
<evidence type="ECO:0000313" key="4">
    <source>
        <dbReference type="Proteomes" id="UP000002785"/>
    </source>
</evidence>
<dbReference type="EMBL" id="CM000951">
    <property type="protein sequence ID" value="EFH29074.1"/>
    <property type="molecule type" value="Genomic_DNA"/>
</dbReference>